<dbReference type="SMART" id="SM00267">
    <property type="entry name" value="GGDEF"/>
    <property type="match status" value="1"/>
</dbReference>
<feature type="transmembrane region" description="Helical" evidence="1">
    <location>
        <begin position="156"/>
        <end position="180"/>
    </location>
</feature>
<evidence type="ECO:0000259" key="2">
    <source>
        <dbReference type="PROSITE" id="PS50887"/>
    </source>
</evidence>
<dbReference type="InterPro" id="IPR050469">
    <property type="entry name" value="Diguanylate_Cyclase"/>
</dbReference>
<reference evidence="3" key="1">
    <citation type="submission" date="2021-06" db="EMBL/GenBank/DDBJ databases">
        <authorList>
            <person name="Criscuolo A."/>
        </authorList>
    </citation>
    <scope>NUCLEOTIDE SEQUENCE</scope>
    <source>
        <strain evidence="3">CIP111600</strain>
    </source>
</reference>
<evidence type="ECO:0000313" key="3">
    <source>
        <dbReference type="EMBL" id="CAG7640927.1"/>
    </source>
</evidence>
<sequence>MYYIPLTNACTLIALSYMALKLRNLPFFERFEPLMAPVLTGIASIILMLLPFPDDSLLSDLRYAPLIMAGLRFGWTSALPSTLLPAVYMTCIQPPDLLLHIGEDLLLPAVISSLFHRKEYDTGYSVIRFTDGWSICAILAVCRLIVHGQFFYVPGFYFWAAHLFMLFLSGVAITVLIYMYNEDNRIWMVQRKLELEAKQDGLTRLPNLRGFLDIAGRTMKGRLIAILMIDIDNFKRYNDTFGHLHGDQLLRDTGQILRSVIHEQDYVARYGGEEFIVLSHFADEAVLVRYADHLCRTIEAYEFYGDDYIKTTISVGISVSQTPQDELQKLIDEADRALYHSKLSGKNRYTFYSPHMSERQKNA</sequence>
<feature type="transmembrane region" description="Helical" evidence="1">
    <location>
        <begin position="132"/>
        <end position="150"/>
    </location>
</feature>
<dbReference type="PROSITE" id="PS50887">
    <property type="entry name" value="GGDEF"/>
    <property type="match status" value="1"/>
</dbReference>
<dbReference type="Pfam" id="PF00990">
    <property type="entry name" value="GGDEF"/>
    <property type="match status" value="1"/>
</dbReference>
<keyword evidence="1" id="KW-0472">Membrane</keyword>
<evidence type="ECO:0000313" key="4">
    <source>
        <dbReference type="Proteomes" id="UP000693672"/>
    </source>
</evidence>
<keyword evidence="4" id="KW-1185">Reference proteome</keyword>
<organism evidence="3 4">
    <name type="scientific">Paenibacillus solanacearum</name>
    <dbReference type="NCBI Taxonomy" id="2048548"/>
    <lineage>
        <taxon>Bacteria</taxon>
        <taxon>Bacillati</taxon>
        <taxon>Bacillota</taxon>
        <taxon>Bacilli</taxon>
        <taxon>Bacillales</taxon>
        <taxon>Paenibacillaceae</taxon>
        <taxon>Paenibacillus</taxon>
    </lineage>
</organism>
<keyword evidence="1" id="KW-0812">Transmembrane</keyword>
<dbReference type="RefSeq" id="WP_218093913.1">
    <property type="nucleotide sequence ID" value="NZ_CAJVAS010000021.1"/>
</dbReference>
<accession>A0A916K557</accession>
<dbReference type="FunFam" id="3.30.70.270:FF:000001">
    <property type="entry name" value="Diguanylate cyclase domain protein"/>
    <property type="match status" value="1"/>
</dbReference>
<gene>
    <name evidence="3" type="ORF">PAESOLCIP111_04187</name>
</gene>
<dbReference type="PANTHER" id="PTHR45138">
    <property type="entry name" value="REGULATORY COMPONENTS OF SENSORY TRANSDUCTION SYSTEM"/>
    <property type="match status" value="1"/>
</dbReference>
<dbReference type="Proteomes" id="UP000693672">
    <property type="component" value="Unassembled WGS sequence"/>
</dbReference>
<dbReference type="EMBL" id="CAJVAS010000021">
    <property type="protein sequence ID" value="CAG7640927.1"/>
    <property type="molecule type" value="Genomic_DNA"/>
</dbReference>
<dbReference type="AlphaFoldDB" id="A0A916K557"/>
<protein>
    <recommendedName>
        <fullName evidence="2">GGDEF domain-containing protein</fullName>
    </recommendedName>
</protein>
<dbReference type="GO" id="GO:0052621">
    <property type="term" value="F:diguanylate cyclase activity"/>
    <property type="evidence" value="ECO:0007669"/>
    <property type="project" value="TreeGrafter"/>
</dbReference>
<dbReference type="CDD" id="cd01949">
    <property type="entry name" value="GGDEF"/>
    <property type="match status" value="1"/>
</dbReference>
<dbReference type="InterPro" id="IPR000160">
    <property type="entry name" value="GGDEF_dom"/>
</dbReference>
<proteinExistence type="predicted"/>
<feature type="transmembrane region" description="Helical" evidence="1">
    <location>
        <begin position="34"/>
        <end position="53"/>
    </location>
</feature>
<comment type="caution">
    <text evidence="3">The sequence shown here is derived from an EMBL/GenBank/DDBJ whole genome shotgun (WGS) entry which is preliminary data.</text>
</comment>
<keyword evidence="1" id="KW-1133">Transmembrane helix</keyword>
<dbReference type="NCBIfam" id="TIGR00254">
    <property type="entry name" value="GGDEF"/>
    <property type="match status" value="1"/>
</dbReference>
<name>A0A916K557_9BACL</name>
<feature type="transmembrane region" description="Helical" evidence="1">
    <location>
        <begin position="6"/>
        <end position="22"/>
    </location>
</feature>
<feature type="domain" description="GGDEF" evidence="2">
    <location>
        <begin position="222"/>
        <end position="354"/>
    </location>
</feature>
<evidence type="ECO:0000256" key="1">
    <source>
        <dbReference type="SAM" id="Phobius"/>
    </source>
</evidence>
<dbReference type="PANTHER" id="PTHR45138:SF9">
    <property type="entry name" value="DIGUANYLATE CYCLASE DGCM-RELATED"/>
    <property type="match status" value="1"/>
</dbReference>